<feature type="binding site" evidence="7">
    <location>
        <position position="140"/>
    </location>
    <ligand>
        <name>a 1,2-diacyl-sn-glycero-3-phospho-(1'-sn-glycerol)</name>
        <dbReference type="ChEBI" id="CHEBI:64716"/>
    </ligand>
</feature>
<feature type="transmembrane region" description="Helical" evidence="7">
    <location>
        <begin position="20"/>
        <end position="42"/>
    </location>
</feature>
<feature type="transmembrane region" description="Helical" evidence="7">
    <location>
        <begin position="124"/>
        <end position="145"/>
    </location>
</feature>
<dbReference type="EMBL" id="QDKL01000001">
    <property type="protein sequence ID" value="RZF22347.1"/>
    <property type="molecule type" value="Genomic_DNA"/>
</dbReference>
<keyword evidence="9" id="KW-1185">Reference proteome</keyword>
<dbReference type="Pfam" id="PF01790">
    <property type="entry name" value="LGT"/>
    <property type="match status" value="1"/>
</dbReference>
<name>A0ABY0IIB0_9BACT</name>
<evidence type="ECO:0000256" key="1">
    <source>
        <dbReference type="ARBA" id="ARBA00007150"/>
    </source>
</evidence>
<dbReference type="RefSeq" id="WP_114705292.1">
    <property type="nucleotide sequence ID" value="NZ_QDKL01000001.1"/>
</dbReference>
<dbReference type="NCBIfam" id="TIGR00544">
    <property type="entry name" value="lgt"/>
    <property type="match status" value="1"/>
</dbReference>
<comment type="catalytic activity">
    <reaction evidence="7">
        <text>L-cysteinyl-[prolipoprotein] + a 1,2-diacyl-sn-glycero-3-phospho-(1'-sn-glycerol) = an S-1,2-diacyl-sn-glyceryl-L-cysteinyl-[prolipoprotein] + sn-glycerol 1-phosphate + H(+)</text>
        <dbReference type="Rhea" id="RHEA:56712"/>
        <dbReference type="Rhea" id="RHEA-COMP:14679"/>
        <dbReference type="Rhea" id="RHEA-COMP:14680"/>
        <dbReference type="ChEBI" id="CHEBI:15378"/>
        <dbReference type="ChEBI" id="CHEBI:29950"/>
        <dbReference type="ChEBI" id="CHEBI:57685"/>
        <dbReference type="ChEBI" id="CHEBI:64716"/>
        <dbReference type="ChEBI" id="CHEBI:140658"/>
        <dbReference type="EC" id="2.5.1.145"/>
    </reaction>
</comment>
<dbReference type="GO" id="GO:0016740">
    <property type="term" value="F:transferase activity"/>
    <property type="evidence" value="ECO:0007669"/>
    <property type="project" value="UniProtKB-KW"/>
</dbReference>
<keyword evidence="4 7" id="KW-0812">Transmembrane</keyword>
<keyword evidence="3 7" id="KW-0808">Transferase</keyword>
<evidence type="ECO:0000256" key="5">
    <source>
        <dbReference type="ARBA" id="ARBA00022989"/>
    </source>
</evidence>
<keyword evidence="5 7" id="KW-1133">Transmembrane helix</keyword>
<dbReference type="InterPro" id="IPR001640">
    <property type="entry name" value="Lgt"/>
</dbReference>
<feature type="transmembrane region" description="Helical" evidence="7">
    <location>
        <begin position="54"/>
        <end position="79"/>
    </location>
</feature>
<keyword evidence="6 7" id="KW-0472">Membrane</keyword>
<dbReference type="HAMAP" id="MF_01147">
    <property type="entry name" value="Lgt"/>
    <property type="match status" value="1"/>
</dbReference>
<evidence type="ECO:0000256" key="3">
    <source>
        <dbReference type="ARBA" id="ARBA00022679"/>
    </source>
</evidence>
<protein>
    <recommendedName>
        <fullName evidence="7">Phosphatidylglycerol--prolipoprotein diacylglyceryl transferase</fullName>
        <ecNumber evidence="7">2.5.1.145</ecNumber>
    </recommendedName>
</protein>
<evidence type="ECO:0000256" key="4">
    <source>
        <dbReference type="ARBA" id="ARBA00022692"/>
    </source>
</evidence>
<feature type="transmembrane region" description="Helical" evidence="7">
    <location>
        <begin position="200"/>
        <end position="218"/>
    </location>
</feature>
<comment type="caution">
    <text evidence="8">The sequence shown here is derived from an EMBL/GenBank/DDBJ whole genome shotgun (WGS) entry which is preliminary data.</text>
</comment>
<dbReference type="PROSITE" id="PS01311">
    <property type="entry name" value="LGT"/>
    <property type="match status" value="1"/>
</dbReference>
<evidence type="ECO:0000313" key="8">
    <source>
        <dbReference type="EMBL" id="RZF22347.1"/>
    </source>
</evidence>
<reference evidence="9" key="1">
    <citation type="journal article" date="2019" name="Int. J. Syst. Evol. Microbiol.">
        <title>Halobacteriovorax valvorus sp. nov., a novel prokaryotic predator isolated from coastal seawater of China.</title>
        <authorList>
            <person name="Chen M.-X."/>
        </authorList>
    </citation>
    <scope>NUCLEOTIDE SEQUENCE [LARGE SCALE GENOMIC DNA]</scope>
    <source>
        <strain evidence="9">BL9</strain>
    </source>
</reference>
<comment type="subcellular location">
    <subcellularLocation>
        <location evidence="7">Cell membrane</location>
        <topology evidence="7">Multi-pass membrane protein</topology>
    </subcellularLocation>
</comment>
<feature type="transmembrane region" description="Helical" evidence="7">
    <location>
        <begin position="175"/>
        <end position="193"/>
    </location>
</feature>
<comment type="similarity">
    <text evidence="1 7">Belongs to the Lgt family.</text>
</comment>
<feature type="transmembrane region" description="Helical" evidence="7">
    <location>
        <begin position="230"/>
        <end position="255"/>
    </location>
</feature>
<sequence>MQYYVHNLNPIAIDFLGIKIAWYWLAYFLGYFWTLYFGKYLITKEKLNISFTHYLNYLFVGFFVMLAGGKIFYILFYNFSYYAADLKRVFYFWQGGMSFHGALIGAALWTFYYAKKHGLKFLELTDIVVTGVGIGIMLGRIANFINGELAGRVTDVSWAVIFPKLYDMSPRHPSQLYEALLEGLVLFIILFVCKKNLKRPGLNSGLFLIIYGISRFIVEFFRTPDPQIGLFFDLFSVGQFYCAVMILIGIGIISLPSR</sequence>
<evidence type="ECO:0000313" key="9">
    <source>
        <dbReference type="Proteomes" id="UP000443582"/>
    </source>
</evidence>
<comment type="function">
    <text evidence="7">Catalyzes the transfer of the diacylglyceryl group from phosphatidylglycerol to the sulfhydryl group of the N-terminal cysteine of a prolipoprotein, the first step in the formation of mature lipoproteins.</text>
</comment>
<keyword evidence="2 7" id="KW-1003">Cell membrane</keyword>
<comment type="pathway">
    <text evidence="7">Protein modification; lipoprotein biosynthesis (diacylglyceryl transfer).</text>
</comment>
<dbReference type="PANTHER" id="PTHR30589:SF0">
    <property type="entry name" value="PHOSPHATIDYLGLYCEROL--PROLIPOPROTEIN DIACYLGLYCERYL TRANSFERASE"/>
    <property type="match status" value="1"/>
</dbReference>
<dbReference type="Proteomes" id="UP000443582">
    <property type="component" value="Unassembled WGS sequence"/>
</dbReference>
<feature type="transmembrane region" description="Helical" evidence="7">
    <location>
        <begin position="91"/>
        <end position="112"/>
    </location>
</feature>
<organism evidence="8 9">
    <name type="scientific">Halobacteriovorax vibrionivorans</name>
    <dbReference type="NCBI Taxonomy" id="2152716"/>
    <lineage>
        <taxon>Bacteria</taxon>
        <taxon>Pseudomonadati</taxon>
        <taxon>Bdellovibrionota</taxon>
        <taxon>Bacteriovoracia</taxon>
        <taxon>Bacteriovoracales</taxon>
        <taxon>Halobacteriovoraceae</taxon>
        <taxon>Halobacteriovorax</taxon>
    </lineage>
</organism>
<dbReference type="EC" id="2.5.1.145" evidence="7"/>
<evidence type="ECO:0000256" key="7">
    <source>
        <dbReference type="HAMAP-Rule" id="MF_01147"/>
    </source>
</evidence>
<accession>A0ABY0IIB0</accession>
<dbReference type="PANTHER" id="PTHR30589">
    <property type="entry name" value="PROLIPOPROTEIN DIACYLGLYCERYL TRANSFERASE"/>
    <property type="match status" value="1"/>
</dbReference>
<evidence type="ECO:0000256" key="6">
    <source>
        <dbReference type="ARBA" id="ARBA00023136"/>
    </source>
</evidence>
<evidence type="ECO:0000256" key="2">
    <source>
        <dbReference type="ARBA" id="ARBA00022475"/>
    </source>
</evidence>
<proteinExistence type="inferred from homology"/>
<gene>
    <name evidence="7 8" type="primary">lgt</name>
    <name evidence="8" type="ORF">DAY19_00845</name>
</gene>